<protein>
    <submittedName>
        <fullName evidence="1">Transporter</fullName>
    </submittedName>
</protein>
<organism evidence="1 2">
    <name type="scientific">Inconstantimicrobium mannanitabidum</name>
    <dbReference type="NCBI Taxonomy" id="1604901"/>
    <lineage>
        <taxon>Bacteria</taxon>
        <taxon>Bacillati</taxon>
        <taxon>Bacillota</taxon>
        <taxon>Clostridia</taxon>
        <taxon>Eubacteriales</taxon>
        <taxon>Clostridiaceae</taxon>
        <taxon>Inconstantimicrobium</taxon>
    </lineage>
</organism>
<keyword evidence="2" id="KW-1185">Reference proteome</keyword>
<gene>
    <name evidence="1" type="ORF">rsdtw13_09350</name>
</gene>
<accession>A0ACB5R915</accession>
<dbReference type="EMBL" id="BROD01000001">
    <property type="protein sequence ID" value="GKX65677.1"/>
    <property type="molecule type" value="Genomic_DNA"/>
</dbReference>
<comment type="caution">
    <text evidence="1">The sequence shown here is derived from an EMBL/GenBank/DDBJ whole genome shotgun (WGS) entry which is preliminary data.</text>
</comment>
<evidence type="ECO:0000313" key="2">
    <source>
        <dbReference type="Proteomes" id="UP001058074"/>
    </source>
</evidence>
<reference evidence="1" key="1">
    <citation type="journal article" date="2025" name="Int. J. Syst. Evol. Microbiol.">
        <title>Inconstantimicrobium mannanitabidum sp. nov., a novel member of the family Clostridiaceae isolated from anoxic soil under the treatment of reductive soil disinfestation.</title>
        <authorList>
            <person name="Ueki A."/>
            <person name="Tonouchi A."/>
            <person name="Honma S."/>
            <person name="Kaku N."/>
            <person name="Ueki K."/>
        </authorList>
    </citation>
    <scope>NUCLEOTIDE SEQUENCE</scope>
    <source>
        <strain evidence="1">TW13</strain>
    </source>
</reference>
<name>A0ACB5R915_9CLOT</name>
<evidence type="ECO:0000313" key="1">
    <source>
        <dbReference type="EMBL" id="GKX65677.1"/>
    </source>
</evidence>
<dbReference type="Proteomes" id="UP001058074">
    <property type="component" value="Unassembled WGS sequence"/>
</dbReference>
<proteinExistence type="predicted"/>
<sequence>MAKLLYKLGAWAYKKPKRIILFWLMIIAVAGGLIAMNGMEFRGSMSIPGTESGQAGEILKNATGSTKDYGSIRLIFKVDDGKTVQDSSVKDAINKTIEQVQKEDNNVKSVASPYVRKTISKDGKIAYADITYNSESDKVTQESKDKVLESIKITRDAGIQIELGGSVTLSKTEVGGSSEIISIVAAFFVLIFTLGSLMAAGLPIVTAIIGLITGLLGIMAATSVVDMSAMSISLASMVGLAVGIDYALFIISRYRQNLSEGKDLQESTALALGTAGSAVLFAGVTVIIALCGLSLCGVPFLGVMGKVAAVMVLVVVMVSLTAVPAGISLAGHHIRPKKKKKTSTRFVCNEKNQKSNLWGRIVTKYPIITIVLVLVLTCAVGYSAKDMELGLPDNGMMQKTSTERKGYDIMSEGFGEGINGSLVVVMQASNSGGNTLKAMQEATKEISDLPNIASITPVVPTKNKTIAMVSVTPKTGPNDMATKELVKNIRDKSKVTESKYNINLMVTGRTAVNIDTSDKLSQAIPKFAGVIVVLALILMILVFRSILVPIKAVLGFVMTLVATLGFDVLTLQQGNFADLLGIAKAGPILCFIPVIAIGILFGLAMDYEVFLVSGMREHFSKTGKAQESVLYGVKNSGVVVAAAGLIMTIVFASFAMQNDINIKSMGIPLAFGVLFDAFIVRMTLVPAVMTLLGKSAWYMPKWLDKILPKFDIEGEAIREEEKIA</sequence>